<protein>
    <submittedName>
        <fullName evidence="2">Transcriptional repressor protein YY1-like isoform X2</fullName>
    </submittedName>
</protein>
<feature type="compositionally biased region" description="Polar residues" evidence="1">
    <location>
        <begin position="52"/>
        <end position="91"/>
    </location>
</feature>
<comment type="caution">
    <text evidence="2">The sequence shown here is derived from an EMBL/GenBank/DDBJ whole genome shotgun (WGS) entry which is preliminary data.</text>
</comment>
<keyword evidence="3" id="KW-1185">Reference proteome</keyword>
<evidence type="ECO:0000256" key="1">
    <source>
        <dbReference type="SAM" id="MobiDB-lite"/>
    </source>
</evidence>
<feature type="region of interest" description="Disordered" evidence="1">
    <location>
        <begin position="1"/>
        <end position="91"/>
    </location>
</feature>
<dbReference type="VEuPathDB" id="VectorBase:LDEU003868"/>
<organism evidence="2 3">
    <name type="scientific">Leptotrombidium deliense</name>
    <dbReference type="NCBI Taxonomy" id="299467"/>
    <lineage>
        <taxon>Eukaryota</taxon>
        <taxon>Metazoa</taxon>
        <taxon>Ecdysozoa</taxon>
        <taxon>Arthropoda</taxon>
        <taxon>Chelicerata</taxon>
        <taxon>Arachnida</taxon>
        <taxon>Acari</taxon>
        <taxon>Acariformes</taxon>
        <taxon>Trombidiformes</taxon>
        <taxon>Prostigmata</taxon>
        <taxon>Anystina</taxon>
        <taxon>Parasitengona</taxon>
        <taxon>Trombiculoidea</taxon>
        <taxon>Trombiculidae</taxon>
        <taxon>Leptotrombidium</taxon>
    </lineage>
</organism>
<evidence type="ECO:0000313" key="2">
    <source>
        <dbReference type="EMBL" id="RWS28174.1"/>
    </source>
</evidence>
<sequence length="196" mass="21576">MVALQPDEEQVVADWSNQEDDESDSIAVFPSSAPEILIETTPTTTKKRKSTNSASVPVSNSKRNKKSQSGTTLLQQPHKSSSSARKWEQKQVQIKTLEGEFSVTMWATGTDEEEIVTASNMDDDNLTSSSSQSQPQLDISEYMTGMKKIPKEGIPGVDLSDPKQLAEFAKMKPRKPSLDDDTRTIACPHKGSLVNF</sequence>
<feature type="compositionally biased region" description="Acidic residues" evidence="1">
    <location>
        <begin position="1"/>
        <end position="24"/>
    </location>
</feature>
<dbReference type="AlphaFoldDB" id="A0A443SKX1"/>
<dbReference type="Proteomes" id="UP000288716">
    <property type="component" value="Unassembled WGS sequence"/>
</dbReference>
<evidence type="ECO:0000313" key="3">
    <source>
        <dbReference type="Proteomes" id="UP000288716"/>
    </source>
</evidence>
<dbReference type="EMBL" id="NCKV01001535">
    <property type="protein sequence ID" value="RWS28174.1"/>
    <property type="molecule type" value="Genomic_DNA"/>
</dbReference>
<dbReference type="STRING" id="299467.A0A443SKX1"/>
<name>A0A443SKX1_9ACAR</name>
<proteinExistence type="predicted"/>
<gene>
    <name evidence="2" type="ORF">B4U80_10511</name>
</gene>
<accession>A0A443SKX1</accession>
<dbReference type="OrthoDB" id="10264072at2759"/>
<reference evidence="2 3" key="1">
    <citation type="journal article" date="2018" name="Gigascience">
        <title>Genomes of trombidid mites reveal novel predicted allergens and laterally-transferred genes associated with secondary metabolism.</title>
        <authorList>
            <person name="Dong X."/>
            <person name="Chaisiri K."/>
            <person name="Xia D."/>
            <person name="Armstrong S.D."/>
            <person name="Fang Y."/>
            <person name="Donnelly M.J."/>
            <person name="Kadowaki T."/>
            <person name="McGarry J.W."/>
            <person name="Darby A.C."/>
            <person name="Makepeace B.L."/>
        </authorList>
    </citation>
    <scope>NUCLEOTIDE SEQUENCE [LARGE SCALE GENOMIC DNA]</scope>
    <source>
        <strain evidence="2">UoL-UT</strain>
    </source>
</reference>